<dbReference type="SUPFAM" id="SSF53920">
    <property type="entry name" value="Fe-only hydrogenase"/>
    <property type="match status" value="1"/>
</dbReference>
<dbReference type="SMART" id="SM00902">
    <property type="entry name" value="Fe_hyd_SSU"/>
    <property type="match status" value="1"/>
</dbReference>
<evidence type="ECO:0000256" key="1">
    <source>
        <dbReference type="ARBA" id="ARBA00006596"/>
    </source>
</evidence>
<dbReference type="Pfam" id="PF02256">
    <property type="entry name" value="Fe_hyd_SSU"/>
    <property type="match status" value="1"/>
</dbReference>
<dbReference type="Gramene" id="OE9A107357T6">
    <property type="protein sequence ID" value="OE9A107357C6"/>
    <property type="gene ID" value="OE9A107357"/>
</dbReference>
<dbReference type="Proteomes" id="UP000594638">
    <property type="component" value="Unassembled WGS sequence"/>
</dbReference>
<name>A0A8S0VL87_OLEEU</name>
<accession>A0A8S0VL87</accession>
<comment type="similarity">
    <text evidence="1">Belongs to the NARF family.</text>
</comment>
<keyword evidence="4" id="KW-1185">Reference proteome</keyword>
<dbReference type="InterPro" id="IPR009016">
    <property type="entry name" value="Fe_hydrogenase"/>
</dbReference>
<evidence type="ECO:0000313" key="3">
    <source>
        <dbReference type="EMBL" id="CAA3030690.1"/>
    </source>
</evidence>
<dbReference type="Pfam" id="PF02906">
    <property type="entry name" value="Fe_hyd_lg_C"/>
    <property type="match status" value="1"/>
</dbReference>
<evidence type="ECO:0000313" key="4">
    <source>
        <dbReference type="Proteomes" id="UP000594638"/>
    </source>
</evidence>
<reference evidence="3 4" key="1">
    <citation type="submission" date="2019-12" db="EMBL/GenBank/DDBJ databases">
        <authorList>
            <person name="Alioto T."/>
            <person name="Alioto T."/>
            <person name="Gomez Garrido J."/>
        </authorList>
    </citation>
    <scope>NUCLEOTIDE SEQUENCE [LARGE SCALE GENOMIC DNA]</scope>
</reference>
<dbReference type="InterPro" id="IPR004108">
    <property type="entry name" value="Fe_hydrogenase_lsu_C"/>
</dbReference>
<comment type="caution">
    <text evidence="3">The sequence shown here is derived from an EMBL/GenBank/DDBJ whole genome shotgun (WGS) entry which is preliminary data.</text>
</comment>
<dbReference type="Gene3D" id="3.40.50.1780">
    <property type="match status" value="1"/>
</dbReference>
<dbReference type="InterPro" id="IPR003149">
    <property type="entry name" value="Fe_hydrogenase_ssu"/>
</dbReference>
<evidence type="ECO:0000259" key="2">
    <source>
        <dbReference type="SMART" id="SM00902"/>
    </source>
</evidence>
<dbReference type="AlphaFoldDB" id="A0A8S0VL87"/>
<proteinExistence type="inferred from homology"/>
<dbReference type="InterPro" id="IPR050340">
    <property type="entry name" value="Cytosolic_Fe-S_CAF"/>
</dbReference>
<organism evidence="3 4">
    <name type="scientific">Olea europaea subsp. europaea</name>
    <dbReference type="NCBI Taxonomy" id="158383"/>
    <lineage>
        <taxon>Eukaryota</taxon>
        <taxon>Viridiplantae</taxon>
        <taxon>Streptophyta</taxon>
        <taxon>Embryophyta</taxon>
        <taxon>Tracheophyta</taxon>
        <taxon>Spermatophyta</taxon>
        <taxon>Magnoliopsida</taxon>
        <taxon>eudicotyledons</taxon>
        <taxon>Gunneridae</taxon>
        <taxon>Pentapetalae</taxon>
        <taxon>asterids</taxon>
        <taxon>lamiids</taxon>
        <taxon>Lamiales</taxon>
        <taxon>Oleaceae</taxon>
        <taxon>Oleeae</taxon>
        <taxon>Olea</taxon>
    </lineage>
</organism>
<dbReference type="EMBL" id="CACTIH010009388">
    <property type="protein sequence ID" value="CAA3030690.1"/>
    <property type="molecule type" value="Genomic_DNA"/>
</dbReference>
<feature type="domain" description="Iron hydrogenase small subunit" evidence="2">
    <location>
        <begin position="293"/>
        <end position="350"/>
    </location>
</feature>
<protein>
    <submittedName>
        <fullName evidence="3">NAR1</fullName>
    </submittedName>
</protein>
<gene>
    <name evidence="3" type="ORF">OLEA9_A107357</name>
</gene>
<sequence>MFNYFQVLSKLTTFFKSLGVKAVFDTSSSRDLTLIESCNEFITRYKQSNSTNDVKSKSAFPMISSACPGWICYAEKTLGSYILPYISPVKSPQQIIGAVIKNHICQKLCLRAEEIYHVTVMPCYDKKLEAVRDDFVFQVDSEGEKITEVDSVLTTGEVLDLIQSKSVDFTTLDESPVDKLLSNVDEEGRIYGVRGGSGGYADTVFRHAARMLFGKEFGGPLQFKTVRNSDFQEVTLEVEGKTVLKFAQCYGFRNLINIVTKIKTGKCNYHFLEIMACPSGCLNGGGQIKPKPGQSAKDLIQLLENTYSENVLVADPFENPLTKSLYNEWLEQPGSEKAKRHLHTEYHPVVKSISSQLQNW</sequence>
<dbReference type="PANTHER" id="PTHR11615">
    <property type="entry name" value="NITRATE, FORMATE, IRON DEHYDROGENASE"/>
    <property type="match status" value="1"/>
</dbReference>
<dbReference type="Gene3D" id="3.40.950.10">
    <property type="entry name" value="Fe-only Hydrogenase (Larger Subunit), Chain L, domain 3"/>
    <property type="match status" value="1"/>
</dbReference>
<dbReference type="OrthoDB" id="10253113at2759"/>